<reference evidence="1 2" key="1">
    <citation type="journal article" date="2019" name="Commun. Biol.">
        <title>The bagworm genome reveals a unique fibroin gene that provides high tensile strength.</title>
        <authorList>
            <person name="Kono N."/>
            <person name="Nakamura H."/>
            <person name="Ohtoshi R."/>
            <person name="Tomita M."/>
            <person name="Numata K."/>
            <person name="Arakawa K."/>
        </authorList>
    </citation>
    <scope>NUCLEOTIDE SEQUENCE [LARGE SCALE GENOMIC DNA]</scope>
</reference>
<dbReference type="AlphaFoldDB" id="A0A4C1UNB7"/>
<gene>
    <name evidence="1" type="ORF">EVAR_14307_1</name>
</gene>
<accession>A0A4C1UNB7</accession>
<evidence type="ECO:0000313" key="1">
    <source>
        <dbReference type="EMBL" id="GBP27486.1"/>
    </source>
</evidence>
<name>A0A4C1UNB7_EUMVA</name>
<protein>
    <submittedName>
        <fullName evidence="1">Uncharacterized protein</fullName>
    </submittedName>
</protein>
<dbReference type="EMBL" id="BGZK01000194">
    <property type="protein sequence ID" value="GBP27486.1"/>
    <property type="molecule type" value="Genomic_DNA"/>
</dbReference>
<dbReference type="Proteomes" id="UP000299102">
    <property type="component" value="Unassembled WGS sequence"/>
</dbReference>
<keyword evidence="2" id="KW-1185">Reference proteome</keyword>
<evidence type="ECO:0000313" key="2">
    <source>
        <dbReference type="Proteomes" id="UP000299102"/>
    </source>
</evidence>
<comment type="caution">
    <text evidence="1">The sequence shown here is derived from an EMBL/GenBank/DDBJ whole genome shotgun (WGS) entry which is preliminary data.</text>
</comment>
<proteinExistence type="predicted"/>
<organism evidence="1 2">
    <name type="scientific">Eumeta variegata</name>
    <name type="common">Bagworm moth</name>
    <name type="synonym">Eumeta japonica</name>
    <dbReference type="NCBI Taxonomy" id="151549"/>
    <lineage>
        <taxon>Eukaryota</taxon>
        <taxon>Metazoa</taxon>
        <taxon>Ecdysozoa</taxon>
        <taxon>Arthropoda</taxon>
        <taxon>Hexapoda</taxon>
        <taxon>Insecta</taxon>
        <taxon>Pterygota</taxon>
        <taxon>Neoptera</taxon>
        <taxon>Endopterygota</taxon>
        <taxon>Lepidoptera</taxon>
        <taxon>Glossata</taxon>
        <taxon>Ditrysia</taxon>
        <taxon>Tineoidea</taxon>
        <taxon>Psychidae</taxon>
        <taxon>Oiketicinae</taxon>
        <taxon>Eumeta</taxon>
    </lineage>
</organism>
<sequence length="97" mass="10770">MEQKELEDGASAFNHSEAEPLHLETNLATLDADPDRFIQTCDNQGFTLLNIRLQDRGGAGGAARRACLFTRFDWISLNVNLTYPILFAFVPRDGSAL</sequence>